<proteinExistence type="predicted"/>
<name>G2EGS8_9FLAO</name>
<keyword evidence="3" id="KW-1185">Reference proteome</keyword>
<dbReference type="AlphaFoldDB" id="G2EGS8"/>
<gene>
    <name evidence="2" type="ORF">BZARG_2545</name>
</gene>
<dbReference type="RefSeq" id="WP_040288836.1">
    <property type="nucleotide sequence ID" value="NZ_AFXZ01000065.1"/>
</dbReference>
<feature type="transmembrane region" description="Helical" evidence="1">
    <location>
        <begin position="144"/>
        <end position="165"/>
    </location>
</feature>
<evidence type="ECO:0000256" key="1">
    <source>
        <dbReference type="SAM" id="Phobius"/>
    </source>
</evidence>
<keyword evidence="1" id="KW-0812">Transmembrane</keyword>
<keyword evidence="1" id="KW-0472">Membrane</keyword>
<dbReference type="STRING" id="1046627.BZARG_2545"/>
<organism evidence="2 3">
    <name type="scientific">Bizionia argentinensis JUB59</name>
    <dbReference type="NCBI Taxonomy" id="1046627"/>
    <lineage>
        <taxon>Bacteria</taxon>
        <taxon>Pseudomonadati</taxon>
        <taxon>Bacteroidota</taxon>
        <taxon>Flavobacteriia</taxon>
        <taxon>Flavobacteriales</taxon>
        <taxon>Flavobacteriaceae</taxon>
        <taxon>Bizionia</taxon>
    </lineage>
</organism>
<protein>
    <submittedName>
        <fullName evidence="2">Uncharacterized protein</fullName>
    </submittedName>
</protein>
<accession>G2EGS8</accession>
<sequence>MFLTKEQYYKRRWFLAILFLLSGFCLLYLSYGLFYYNKDKSELTTKNTLPTVIKIEKTKIGDTPLDFLTIINNNEKFSASINDSILKQLSILYNLPDLNSFSFGNELVFEKGNKSYKYSYSDDRLYELEINGIKIITYQKKKPYMAYLILIIALAWISFQVSVLYRLKTKGIKVYDDYKS</sequence>
<keyword evidence="1" id="KW-1133">Transmembrane helix</keyword>
<reference evidence="2 3" key="1">
    <citation type="journal article" date="2008" name="Int. J. Syst. Evol. Microbiol.">
        <title>Bizionia argentinensis sp. nov., isolated from surface marine water in Antarctica.</title>
        <authorList>
            <person name="Bercovich A."/>
            <person name="Vazquez S.C."/>
            <person name="Yankilevich P."/>
            <person name="Coria S.H."/>
            <person name="Foti M."/>
            <person name="Hernandez E."/>
            <person name="Vidal A."/>
            <person name="Ruberto L."/>
            <person name="Melo C."/>
            <person name="Marenssi S."/>
            <person name="Criscuolo M."/>
            <person name="Memoli M."/>
            <person name="Arguelles M."/>
            <person name="Mac Cormack W.P."/>
        </authorList>
    </citation>
    <scope>NUCLEOTIDE SEQUENCE [LARGE SCALE GENOMIC DNA]</scope>
    <source>
        <strain evidence="2 3">JUB59</strain>
    </source>
</reference>
<evidence type="ECO:0000313" key="2">
    <source>
        <dbReference type="EMBL" id="EGV42354.2"/>
    </source>
</evidence>
<comment type="caution">
    <text evidence="2">The sequence shown here is derived from an EMBL/GenBank/DDBJ whole genome shotgun (WGS) entry which is preliminary data.</text>
</comment>
<dbReference type="Proteomes" id="UP000003730">
    <property type="component" value="Unassembled WGS sequence"/>
</dbReference>
<feature type="transmembrane region" description="Helical" evidence="1">
    <location>
        <begin position="12"/>
        <end position="36"/>
    </location>
</feature>
<dbReference type="EMBL" id="AFXZ01000065">
    <property type="protein sequence ID" value="EGV42354.2"/>
    <property type="molecule type" value="Genomic_DNA"/>
</dbReference>
<evidence type="ECO:0000313" key="3">
    <source>
        <dbReference type="Proteomes" id="UP000003730"/>
    </source>
</evidence>